<protein>
    <submittedName>
        <fullName evidence="1">Uncharacterized protein</fullName>
    </submittedName>
</protein>
<dbReference type="Proteomes" id="UP000294530">
    <property type="component" value="Unassembled WGS sequence"/>
</dbReference>
<organism evidence="1 2">
    <name type="scientific">Bremia lactucae</name>
    <name type="common">Lettuce downy mildew</name>
    <dbReference type="NCBI Taxonomy" id="4779"/>
    <lineage>
        <taxon>Eukaryota</taxon>
        <taxon>Sar</taxon>
        <taxon>Stramenopiles</taxon>
        <taxon>Oomycota</taxon>
        <taxon>Peronosporomycetes</taxon>
        <taxon>Peronosporales</taxon>
        <taxon>Peronosporaceae</taxon>
        <taxon>Bremia</taxon>
    </lineage>
</organism>
<evidence type="ECO:0000313" key="1">
    <source>
        <dbReference type="EMBL" id="TDH67696.1"/>
    </source>
</evidence>
<comment type="caution">
    <text evidence="1">The sequence shown here is derived from an EMBL/GenBank/DDBJ whole genome shotgun (WGS) entry which is preliminary data.</text>
</comment>
<proteinExistence type="predicted"/>
<reference evidence="1 2" key="1">
    <citation type="journal article" date="2021" name="Genome Biol.">
        <title>AFLAP: assembly-free linkage analysis pipeline using k-mers from genome sequencing data.</title>
        <authorList>
            <person name="Fletcher K."/>
            <person name="Zhang L."/>
            <person name="Gil J."/>
            <person name="Han R."/>
            <person name="Cavanaugh K."/>
            <person name="Michelmore R."/>
        </authorList>
    </citation>
    <scope>NUCLEOTIDE SEQUENCE [LARGE SCALE GENOMIC DNA]</scope>
    <source>
        <strain evidence="1 2">SF5</strain>
    </source>
</reference>
<gene>
    <name evidence="1" type="ORF">CCR75_008323</name>
</gene>
<accession>A0A976IDG7</accession>
<dbReference type="AlphaFoldDB" id="A0A976IDG7"/>
<keyword evidence="2" id="KW-1185">Reference proteome</keyword>
<evidence type="ECO:0000313" key="2">
    <source>
        <dbReference type="Proteomes" id="UP000294530"/>
    </source>
</evidence>
<dbReference type="KEGG" id="blac:94352047"/>
<name>A0A976IDG7_BRELC</name>
<dbReference type="RefSeq" id="XP_067817195.1">
    <property type="nucleotide sequence ID" value="XM_067966376.1"/>
</dbReference>
<dbReference type="EMBL" id="SHOA02000003">
    <property type="protein sequence ID" value="TDH67696.1"/>
    <property type="molecule type" value="Genomic_DNA"/>
</dbReference>
<sequence>MHVRAESSLSARLPIIRTRVLGNMPLPTKMLANPRPFAAFCLATFHFSRKMPAHTKKLTTLVHSDVLTASINSSTFCGLEEIPNAIDNM</sequence>
<dbReference type="GeneID" id="94352047"/>